<accession>A0A6B8RBL2</accession>
<dbReference type="Gene3D" id="2.60.40.4290">
    <property type="match status" value="1"/>
</dbReference>
<dbReference type="InterPro" id="IPR054564">
    <property type="entry name" value="Gp18_domIII_N"/>
</dbReference>
<dbReference type="Pfam" id="PF04984">
    <property type="entry name" value="Phage_sheath_1"/>
    <property type="match status" value="1"/>
</dbReference>
<dbReference type="Gene3D" id="3.30.360.90">
    <property type="match status" value="1"/>
</dbReference>
<feature type="domain" description="Tail sheath protein C-terminal" evidence="4">
    <location>
        <begin position="336"/>
        <end position="438"/>
    </location>
</feature>
<evidence type="ECO:0000256" key="1">
    <source>
        <dbReference type="ARBA" id="ARBA00008005"/>
    </source>
</evidence>
<dbReference type="AlphaFoldDB" id="A0A6B8RBL2"/>
<evidence type="ECO:0000259" key="4">
    <source>
        <dbReference type="Pfam" id="PF17482"/>
    </source>
</evidence>
<evidence type="ECO:0000259" key="3">
    <source>
        <dbReference type="Pfam" id="PF17481"/>
    </source>
</evidence>
<protein>
    <submittedName>
        <fullName evidence="6">Phage tail sheath protein</fullName>
    </submittedName>
</protein>
<dbReference type="Pfam" id="PF22671">
    <property type="entry name" value="Gp18_domIII_N"/>
    <property type="match status" value="1"/>
</dbReference>
<evidence type="ECO:0000313" key="6">
    <source>
        <dbReference type="EMBL" id="QGQ93951.1"/>
    </source>
</evidence>
<evidence type="ECO:0000313" key="7">
    <source>
        <dbReference type="Proteomes" id="UP000426246"/>
    </source>
</evidence>
<dbReference type="Gene3D" id="3.30.1370.220">
    <property type="match status" value="1"/>
</dbReference>
<dbReference type="Pfam" id="PF17481">
    <property type="entry name" value="Phage_sheath_domII"/>
    <property type="match status" value="1"/>
</dbReference>
<keyword evidence="7" id="KW-1185">Reference proteome</keyword>
<name>A0A6B8RBL2_9BACL</name>
<comment type="similarity">
    <text evidence="1">Belongs to the myoviridae tail sheath protein family.</text>
</comment>
<dbReference type="Gene3D" id="3.30.1490.360">
    <property type="match status" value="1"/>
</dbReference>
<dbReference type="OrthoDB" id="89060at2"/>
<sequence length="438" mass="46923">MAGGNFVTQNKVRPGVYINFVGEGKPVGSVGDRGIMAMALSLSWGASKQVVAINAGDDVSATLGYDITAAQLLLVKEALKRVKTVLLYRLNTGTKALVTTGNLTATAKYGGLRGNSLTIVISINVDDAAKFDVKTILSGVVMNTQTVANIAGLVSNDWVVFTGTGALAATAGAPLISGVDGVVTNGDHTDFMAAIELQEFNTMAYSGTASDLKSLYVAFVKRLRDDEGKKLQLVLENYPTADYEGVISVKNGVILSDGTTLTAAQSTAWVAAATAGAQMNESLTFDNYDDAVDVGTRYTNAQIEAAILAGEFVFVPSEGRARIEMDINSFTSFTPTKGKAFRKNRVLRLLDGINNDFKRIFESFYIGKLDNNADGRGLLQTEYIQYLKSLQVINAIQNFNPQTDVSVHQGIEADSVYVELNVQPVDAVEKIYMKVTVK</sequence>
<feature type="domain" description="Phage tail sheath protein-like beta-sandwich" evidence="3">
    <location>
        <begin position="91"/>
        <end position="180"/>
    </location>
</feature>
<dbReference type="InterPro" id="IPR035089">
    <property type="entry name" value="Phage_sheath_subtilisin"/>
</dbReference>
<organism evidence="6 7">
    <name type="scientific">Paenibacillus psychroresistens</name>
    <dbReference type="NCBI Taxonomy" id="1778678"/>
    <lineage>
        <taxon>Bacteria</taxon>
        <taxon>Bacillati</taxon>
        <taxon>Bacillota</taxon>
        <taxon>Bacilli</taxon>
        <taxon>Bacillales</taxon>
        <taxon>Paenibacillaceae</taxon>
        <taxon>Paenibacillus</taxon>
    </lineage>
</organism>
<evidence type="ECO:0000259" key="2">
    <source>
        <dbReference type="Pfam" id="PF04984"/>
    </source>
</evidence>
<dbReference type="EMBL" id="CP034235">
    <property type="protein sequence ID" value="QGQ93951.1"/>
    <property type="molecule type" value="Genomic_DNA"/>
</dbReference>
<gene>
    <name evidence="6" type="ORF">EHS13_03035</name>
</gene>
<feature type="domain" description="Tail sheath protein subtilisin-like" evidence="2">
    <location>
        <begin position="181"/>
        <end position="329"/>
    </location>
</feature>
<evidence type="ECO:0000259" key="5">
    <source>
        <dbReference type="Pfam" id="PF22671"/>
    </source>
</evidence>
<dbReference type="Gene3D" id="3.40.50.11790">
    <property type="match status" value="1"/>
</dbReference>
<dbReference type="InterPro" id="IPR035326">
    <property type="entry name" value="Beta_sandwich_Seath"/>
</dbReference>
<dbReference type="Pfam" id="PF17482">
    <property type="entry name" value="Phage_sheath_1C"/>
    <property type="match status" value="1"/>
</dbReference>
<dbReference type="Proteomes" id="UP000426246">
    <property type="component" value="Chromosome"/>
</dbReference>
<proteinExistence type="inferred from homology"/>
<reference evidence="7" key="1">
    <citation type="submission" date="2018-11" db="EMBL/GenBank/DDBJ databases">
        <title>Complete genome sequence of Paenibacillus sp. ML311-T8.</title>
        <authorList>
            <person name="Nam Y.-D."/>
            <person name="Kang J."/>
            <person name="Chung W.-H."/>
            <person name="Park Y.S."/>
        </authorList>
    </citation>
    <scope>NUCLEOTIDE SEQUENCE [LARGE SCALE GENOMIC DNA]</scope>
    <source>
        <strain evidence="7">ML311-T8</strain>
    </source>
</reference>
<dbReference type="RefSeq" id="WP_155698947.1">
    <property type="nucleotide sequence ID" value="NZ_CP034235.1"/>
</dbReference>
<feature type="domain" description="Tail sheath protein Gp18-like" evidence="5">
    <location>
        <begin position="33"/>
        <end position="90"/>
    </location>
</feature>
<dbReference type="InterPro" id="IPR020287">
    <property type="entry name" value="Tail_sheath_C"/>
</dbReference>
<dbReference type="KEGG" id="ppsc:EHS13_03035"/>